<dbReference type="Proteomes" id="UP000324678">
    <property type="component" value="Chromosome"/>
</dbReference>
<dbReference type="GO" id="GO:0005886">
    <property type="term" value="C:plasma membrane"/>
    <property type="evidence" value="ECO:0007669"/>
    <property type="project" value="TreeGrafter"/>
</dbReference>
<protein>
    <recommendedName>
        <fullName evidence="4">HdeD family acid-resistance protein</fullName>
    </recommendedName>
</protein>
<feature type="transmembrane region" description="Helical" evidence="1">
    <location>
        <begin position="145"/>
        <end position="163"/>
    </location>
</feature>
<dbReference type="PANTHER" id="PTHR34989">
    <property type="entry name" value="PROTEIN HDED"/>
    <property type="match status" value="1"/>
</dbReference>
<dbReference type="RefSeq" id="WP_149159022.1">
    <property type="nucleotide sequence ID" value="NZ_CP043505.1"/>
</dbReference>
<evidence type="ECO:0008006" key="4">
    <source>
        <dbReference type="Google" id="ProtNLM"/>
    </source>
</evidence>
<feature type="transmembrane region" description="Helical" evidence="1">
    <location>
        <begin position="30"/>
        <end position="49"/>
    </location>
</feature>
<proteinExistence type="predicted"/>
<keyword evidence="1" id="KW-1133">Transmembrane helix</keyword>
<evidence type="ECO:0000313" key="3">
    <source>
        <dbReference type="Proteomes" id="UP000324678"/>
    </source>
</evidence>
<dbReference type="PANTHER" id="PTHR34989:SF1">
    <property type="entry name" value="PROTEIN HDED"/>
    <property type="match status" value="1"/>
</dbReference>
<sequence>MSSPQSDSFFAAFSLDGEDLSKSTVNTIRATLGIAGVVALIIGILITFWPKNSIVVLTVILGIYFLVAGIAYLGLGIFSRGISGGSRALDIIVGLLFLIAGFIVVFNATSSAVIIGIFLGVFIGIVWIVEGVVALVQSGDAASRGWAIFFGILSVVAGLIVLFSPLWGAVVLFWLAGISLIVLGIVQIIRAFTFGKGKRPAAPPAASAAA</sequence>
<feature type="transmembrane region" description="Helical" evidence="1">
    <location>
        <begin position="87"/>
        <end position="106"/>
    </location>
</feature>
<dbReference type="OrthoDB" id="3238356at2"/>
<gene>
    <name evidence="2" type="ORF">FLP10_00130</name>
</gene>
<evidence type="ECO:0000256" key="1">
    <source>
        <dbReference type="SAM" id="Phobius"/>
    </source>
</evidence>
<dbReference type="AlphaFoldDB" id="A0A5C1YDE2"/>
<keyword evidence="1" id="KW-0472">Membrane</keyword>
<feature type="transmembrane region" description="Helical" evidence="1">
    <location>
        <begin position="55"/>
        <end position="75"/>
    </location>
</feature>
<accession>A0A5C1YDE2</accession>
<reference evidence="2 3" key="1">
    <citation type="submission" date="2019-09" db="EMBL/GenBank/DDBJ databases">
        <title>Genome sequencing of strain KACC 19306.</title>
        <authorList>
            <person name="Heo J."/>
            <person name="Kim S.-J."/>
            <person name="Kim J.-S."/>
            <person name="Hong S.-B."/>
            <person name="Kwon S.-W."/>
        </authorList>
    </citation>
    <scope>NUCLEOTIDE SEQUENCE [LARGE SCALE GENOMIC DNA]</scope>
    <source>
        <strain evidence="2 3">KACC 19306</strain>
    </source>
</reference>
<dbReference type="EMBL" id="CP043505">
    <property type="protein sequence ID" value="QEO12997.1"/>
    <property type="molecule type" value="Genomic_DNA"/>
</dbReference>
<evidence type="ECO:0000313" key="2">
    <source>
        <dbReference type="EMBL" id="QEO12997.1"/>
    </source>
</evidence>
<dbReference type="InterPro" id="IPR052712">
    <property type="entry name" value="Acid_resist_chaperone_HdeD"/>
</dbReference>
<name>A0A5C1YDE2_9MICO</name>
<keyword evidence="3" id="KW-1185">Reference proteome</keyword>
<dbReference type="KEGG" id="ail:FLP10_00130"/>
<dbReference type="Pfam" id="PF03729">
    <property type="entry name" value="DUF308"/>
    <property type="match status" value="2"/>
</dbReference>
<organism evidence="2 3">
    <name type="scientific">Agromyces intestinalis</name>
    <dbReference type="NCBI Taxonomy" id="2592652"/>
    <lineage>
        <taxon>Bacteria</taxon>
        <taxon>Bacillati</taxon>
        <taxon>Actinomycetota</taxon>
        <taxon>Actinomycetes</taxon>
        <taxon>Micrococcales</taxon>
        <taxon>Microbacteriaceae</taxon>
        <taxon>Agromyces</taxon>
    </lineage>
</organism>
<keyword evidence="1" id="KW-0812">Transmembrane</keyword>
<dbReference type="InterPro" id="IPR005325">
    <property type="entry name" value="DUF308_memb"/>
</dbReference>
<feature type="transmembrane region" description="Helical" evidence="1">
    <location>
        <begin position="169"/>
        <end position="189"/>
    </location>
</feature>
<feature type="transmembrane region" description="Helical" evidence="1">
    <location>
        <begin position="112"/>
        <end position="133"/>
    </location>
</feature>